<evidence type="ECO:0000256" key="3">
    <source>
        <dbReference type="ARBA" id="ARBA00022723"/>
    </source>
</evidence>
<dbReference type="Pfam" id="PF04055">
    <property type="entry name" value="Radical_SAM"/>
    <property type="match status" value="1"/>
</dbReference>
<dbReference type="CDD" id="cd01335">
    <property type="entry name" value="Radical_SAM"/>
    <property type="match status" value="1"/>
</dbReference>
<evidence type="ECO:0000259" key="7">
    <source>
        <dbReference type="PROSITE" id="PS51918"/>
    </source>
</evidence>
<dbReference type="InterPro" id="IPR007197">
    <property type="entry name" value="rSAM"/>
</dbReference>
<dbReference type="EMBL" id="UINC01036534">
    <property type="protein sequence ID" value="SVB30655.1"/>
    <property type="molecule type" value="Genomic_DNA"/>
</dbReference>
<dbReference type="Gene3D" id="3.80.30.20">
    <property type="entry name" value="tm_1862 like domain"/>
    <property type="match status" value="1"/>
</dbReference>
<feature type="domain" description="B12-binding" evidence="6">
    <location>
        <begin position="1"/>
        <end position="148"/>
    </location>
</feature>
<dbReference type="SMART" id="SM00729">
    <property type="entry name" value="Elp3"/>
    <property type="match status" value="1"/>
</dbReference>
<dbReference type="SUPFAM" id="SSF102114">
    <property type="entry name" value="Radical SAM enzymes"/>
    <property type="match status" value="1"/>
</dbReference>
<evidence type="ECO:0000256" key="4">
    <source>
        <dbReference type="ARBA" id="ARBA00023004"/>
    </source>
</evidence>
<dbReference type="InterPro" id="IPR051198">
    <property type="entry name" value="BchE-like"/>
</dbReference>
<evidence type="ECO:0000259" key="6">
    <source>
        <dbReference type="PROSITE" id="PS51332"/>
    </source>
</evidence>
<name>A0A382CX48_9ZZZZ</name>
<dbReference type="SFLD" id="SFLDG01082">
    <property type="entry name" value="B12-binding_domain_containing"/>
    <property type="match status" value="1"/>
</dbReference>
<gene>
    <name evidence="8" type="ORF">METZ01_LOCUS183509</name>
</gene>
<dbReference type="CDD" id="cd02068">
    <property type="entry name" value="radical_SAM_B12_BD"/>
    <property type="match status" value="1"/>
</dbReference>
<dbReference type="GO" id="GO:0051536">
    <property type="term" value="F:iron-sulfur cluster binding"/>
    <property type="evidence" value="ECO:0007669"/>
    <property type="project" value="UniProtKB-KW"/>
</dbReference>
<reference evidence="8" key="1">
    <citation type="submission" date="2018-05" db="EMBL/GenBank/DDBJ databases">
        <authorList>
            <person name="Lanie J.A."/>
            <person name="Ng W.-L."/>
            <person name="Kazmierczak K.M."/>
            <person name="Andrzejewski T.M."/>
            <person name="Davidsen T.M."/>
            <person name="Wayne K.J."/>
            <person name="Tettelin H."/>
            <person name="Glass J.I."/>
            <person name="Rusch D."/>
            <person name="Podicherti R."/>
            <person name="Tsui H.-C.T."/>
            <person name="Winkler M.E."/>
        </authorList>
    </citation>
    <scope>NUCLEOTIDE SEQUENCE</scope>
</reference>
<feature type="domain" description="Radical SAM core" evidence="7">
    <location>
        <begin position="206"/>
        <end position="430"/>
    </location>
</feature>
<accession>A0A382CX48</accession>
<protein>
    <submittedName>
        <fullName evidence="8">Uncharacterized protein</fullName>
    </submittedName>
</protein>
<dbReference type="InterPro" id="IPR023404">
    <property type="entry name" value="rSAM_horseshoe"/>
</dbReference>
<dbReference type="GO" id="GO:0046872">
    <property type="term" value="F:metal ion binding"/>
    <property type="evidence" value="ECO:0007669"/>
    <property type="project" value="UniProtKB-KW"/>
</dbReference>
<organism evidence="8">
    <name type="scientific">marine metagenome</name>
    <dbReference type="NCBI Taxonomy" id="408172"/>
    <lineage>
        <taxon>unclassified sequences</taxon>
        <taxon>metagenomes</taxon>
        <taxon>ecological metagenomes</taxon>
    </lineage>
</organism>
<evidence type="ECO:0000256" key="5">
    <source>
        <dbReference type="ARBA" id="ARBA00023014"/>
    </source>
</evidence>
<dbReference type="AlphaFoldDB" id="A0A382CX48"/>
<dbReference type="PANTHER" id="PTHR43409">
    <property type="entry name" value="ANAEROBIC MAGNESIUM-PROTOPORPHYRIN IX MONOMETHYL ESTER CYCLASE-RELATED"/>
    <property type="match status" value="1"/>
</dbReference>
<keyword evidence="4" id="KW-0408">Iron</keyword>
<comment type="cofactor">
    <cofactor evidence="1">
        <name>[4Fe-4S] cluster</name>
        <dbReference type="ChEBI" id="CHEBI:49883"/>
    </cofactor>
</comment>
<keyword evidence="2" id="KW-0949">S-adenosyl-L-methionine</keyword>
<evidence type="ECO:0000256" key="1">
    <source>
        <dbReference type="ARBA" id="ARBA00001966"/>
    </source>
</evidence>
<dbReference type="PROSITE" id="PS51918">
    <property type="entry name" value="RADICAL_SAM"/>
    <property type="match status" value="1"/>
</dbReference>
<dbReference type="PROSITE" id="PS51332">
    <property type="entry name" value="B12_BINDING"/>
    <property type="match status" value="1"/>
</dbReference>
<keyword evidence="5" id="KW-0411">Iron-sulfur</keyword>
<proteinExistence type="predicted"/>
<sequence>MKINLVCIEDSLMAIGFRKMASYIRLFNSDTNNFFITSAESLTIKRVVKGTYGEAQKYSDEMIRNIALSLAEADIIGFSCYSSHATIVKRLFKEIKTLNSRAYIIWGGIHPIIDPEDAIQFADAICTGEGEFAFRDFFSAYSEGKDYFSTKNFWFKKNGSIIRNDFRPLATGEEMDKFPYLLYGENELIWKNNQGFCPLTVHDYIGYTGLAFNFVWSIGCPYECSYCGNTVMIENDKNYRKIRHPSVNYLIGQVKDVITRHPHISTIVFHDDSFMAIPRRTILEFADQWKREVDLPFSVYGVIPSFVREEKFDILVGAGMNRVRMGIQSGSDKILEFYKRPNKPGLIHSAATIISKFKEHMIPPAYDIILDNPVENKQDVLDTLDLLYNMPRPFTLNIYSLRVIKNSVLEKQLLERKLKAEDIAANYAHHAPTMANILVYLVAICKLPRSLFEYFKKHVKPYHQKQPEFRLLLILVRFLWMLKRTIDHVRFMDFSVIPGRIGWYFWKLGIIKFWHKKIKKPYVSNDMKHVSKNFLQVSNESSVAELSRWRAISKFLLGYR</sequence>
<dbReference type="InterPro" id="IPR006158">
    <property type="entry name" value="Cobalamin-bd"/>
</dbReference>
<dbReference type="Gene3D" id="3.40.50.280">
    <property type="entry name" value="Cobalamin-binding domain"/>
    <property type="match status" value="1"/>
</dbReference>
<dbReference type="GO" id="GO:0003824">
    <property type="term" value="F:catalytic activity"/>
    <property type="evidence" value="ECO:0007669"/>
    <property type="project" value="InterPro"/>
</dbReference>
<dbReference type="Pfam" id="PF02310">
    <property type="entry name" value="B12-binding"/>
    <property type="match status" value="1"/>
</dbReference>
<evidence type="ECO:0000313" key="8">
    <source>
        <dbReference type="EMBL" id="SVB30655.1"/>
    </source>
</evidence>
<keyword evidence="3" id="KW-0479">Metal-binding</keyword>
<dbReference type="SFLD" id="SFLDS00029">
    <property type="entry name" value="Radical_SAM"/>
    <property type="match status" value="1"/>
</dbReference>
<evidence type="ECO:0000256" key="2">
    <source>
        <dbReference type="ARBA" id="ARBA00022691"/>
    </source>
</evidence>
<dbReference type="InterPro" id="IPR006638">
    <property type="entry name" value="Elp3/MiaA/NifB-like_rSAM"/>
</dbReference>
<dbReference type="InterPro" id="IPR058240">
    <property type="entry name" value="rSAM_sf"/>
</dbReference>
<dbReference type="GO" id="GO:0031419">
    <property type="term" value="F:cobalamin binding"/>
    <property type="evidence" value="ECO:0007669"/>
    <property type="project" value="InterPro"/>
</dbReference>